<dbReference type="Gene3D" id="3.40.50.150">
    <property type="entry name" value="Vaccinia Virus protein VP39"/>
    <property type="match status" value="1"/>
</dbReference>
<evidence type="ECO:0000313" key="1">
    <source>
        <dbReference type="EMBL" id="KAJ9603259.1"/>
    </source>
</evidence>
<dbReference type="EMBL" id="JAPDRK010000022">
    <property type="protein sequence ID" value="KAJ9603259.1"/>
    <property type="molecule type" value="Genomic_DNA"/>
</dbReference>
<name>A0AA39CCI2_9EURO</name>
<gene>
    <name evidence="1" type="ORF">H2200_012037</name>
</gene>
<dbReference type="PANTHER" id="PTHR43591:SF31">
    <property type="entry name" value="LAEA-LIKE, PUTATIVE (AFU_ORTHOLOGUE AFUA_8G01930)-RELATED"/>
    <property type="match status" value="1"/>
</dbReference>
<dbReference type="Pfam" id="PF13489">
    <property type="entry name" value="Methyltransf_23"/>
    <property type="match status" value="1"/>
</dbReference>
<proteinExistence type="predicted"/>
<dbReference type="Proteomes" id="UP001172673">
    <property type="component" value="Unassembled WGS sequence"/>
</dbReference>
<evidence type="ECO:0000313" key="2">
    <source>
        <dbReference type="Proteomes" id="UP001172673"/>
    </source>
</evidence>
<evidence type="ECO:0008006" key="3">
    <source>
        <dbReference type="Google" id="ProtNLM"/>
    </source>
</evidence>
<dbReference type="InterPro" id="IPR029063">
    <property type="entry name" value="SAM-dependent_MTases_sf"/>
</dbReference>
<accession>A0AA39CCI2</accession>
<keyword evidence="2" id="KW-1185">Reference proteome</keyword>
<protein>
    <recommendedName>
        <fullName evidence="3">S-adenosyl-L-methionine-dependent methyltransferase</fullName>
    </recommendedName>
</protein>
<dbReference type="PANTHER" id="PTHR43591">
    <property type="entry name" value="METHYLTRANSFERASE"/>
    <property type="match status" value="1"/>
</dbReference>
<dbReference type="SUPFAM" id="SSF53335">
    <property type="entry name" value="S-adenosyl-L-methionine-dependent methyltransferases"/>
    <property type="match status" value="1"/>
</dbReference>
<sequence length="344" mass="38962">MEADGSIAVDDEGYETASTSSSYVTSIASEIRNGIEEYGRRWASYGQHFYGLPIDDQEQERNDLQHYKFFLLYEGRLHLAPIHSEPQNILDLGTGSGIWAIEIADTYPSARVIGVDIAAVQPTWVPPNCHFEILDVESSWEFRENSFDLIHAREFLFSIRDWPALINQAYDHLRPGGYLELAVTVPEVGCDDGTCPPDSTYTEMGKIFFKIAAAMGLDGYTCKSWKQQLLDRGFEDVQEKIFKIPTNTWPKDKRMKTIGKLEVQNFFDYAQAGFERGAVGLLGMDPSELQVMLAYTRKEILDRRIHTYVKLYGFPSPRAALNTDSQNSFNVYGRKPEQSNSSSS</sequence>
<reference evidence="1" key="1">
    <citation type="submission" date="2022-10" db="EMBL/GenBank/DDBJ databases">
        <title>Culturing micro-colonial fungi from biological soil crusts in the Mojave desert and describing Neophaeococcomyces mojavensis, and introducing the new genera and species Taxawa tesnikishii.</title>
        <authorList>
            <person name="Kurbessoian T."/>
            <person name="Stajich J.E."/>
        </authorList>
    </citation>
    <scope>NUCLEOTIDE SEQUENCE</scope>
    <source>
        <strain evidence="1">TK_41</strain>
    </source>
</reference>
<dbReference type="GO" id="GO:0008168">
    <property type="term" value="F:methyltransferase activity"/>
    <property type="evidence" value="ECO:0007669"/>
    <property type="project" value="TreeGrafter"/>
</dbReference>
<comment type="caution">
    <text evidence="1">The sequence shown here is derived from an EMBL/GenBank/DDBJ whole genome shotgun (WGS) entry which is preliminary data.</text>
</comment>
<dbReference type="CDD" id="cd02440">
    <property type="entry name" value="AdoMet_MTases"/>
    <property type="match status" value="1"/>
</dbReference>
<organism evidence="1 2">
    <name type="scientific">Cladophialophora chaetospira</name>
    <dbReference type="NCBI Taxonomy" id="386627"/>
    <lineage>
        <taxon>Eukaryota</taxon>
        <taxon>Fungi</taxon>
        <taxon>Dikarya</taxon>
        <taxon>Ascomycota</taxon>
        <taxon>Pezizomycotina</taxon>
        <taxon>Eurotiomycetes</taxon>
        <taxon>Chaetothyriomycetidae</taxon>
        <taxon>Chaetothyriales</taxon>
        <taxon>Herpotrichiellaceae</taxon>
        <taxon>Cladophialophora</taxon>
    </lineage>
</organism>
<dbReference type="AlphaFoldDB" id="A0AA39CCI2"/>